<accession>A0A060CTZ1</accession>
<dbReference type="GeneID" id="19620146"/>
<dbReference type="Pfam" id="PF25732">
    <property type="entry name" value="BILF1"/>
    <property type="match status" value="1"/>
</dbReference>
<feature type="transmembrane region" description="Helical" evidence="1">
    <location>
        <begin position="254"/>
        <end position="272"/>
    </location>
</feature>
<keyword evidence="2" id="KW-0675">Receptor</keyword>
<feature type="transmembrane region" description="Helical" evidence="1">
    <location>
        <begin position="52"/>
        <end position="72"/>
    </location>
</feature>
<feature type="transmembrane region" description="Helical" evidence="1">
    <location>
        <begin position="124"/>
        <end position="144"/>
    </location>
</feature>
<keyword evidence="1" id="KW-0472">Membrane</keyword>
<evidence type="ECO:0000313" key="3">
    <source>
        <dbReference type="Proteomes" id="UP000121539"/>
    </source>
</evidence>
<organism evidence="2 3">
    <name type="scientific">Bovine gammaherpesvirus 6</name>
    <dbReference type="NCBI Taxonomy" id="1504288"/>
    <lineage>
        <taxon>Viruses</taxon>
        <taxon>Duplodnaviria</taxon>
        <taxon>Heunggongvirae</taxon>
        <taxon>Peploviricota</taxon>
        <taxon>Herviviricetes</taxon>
        <taxon>Herpesvirales</taxon>
        <taxon>Orthoherpesviridae</taxon>
        <taxon>Gammaherpesvirinae</taxon>
        <taxon>Macavirus</taxon>
        <taxon>Macavirus bovinegamma6</taxon>
    </lineage>
</organism>
<proteinExistence type="predicted"/>
<evidence type="ECO:0000256" key="1">
    <source>
        <dbReference type="SAM" id="Phobius"/>
    </source>
</evidence>
<feature type="transmembrane region" description="Helical" evidence="1">
    <location>
        <begin position="78"/>
        <end position="103"/>
    </location>
</feature>
<dbReference type="RefSeq" id="YP_009041991.1">
    <property type="nucleotide sequence ID" value="NC_024303.1"/>
</dbReference>
<dbReference type="OrthoDB" id="13721at10239"/>
<feature type="transmembrane region" description="Helical" evidence="1">
    <location>
        <begin position="20"/>
        <end position="40"/>
    </location>
</feature>
<keyword evidence="1" id="KW-0812">Transmembrane</keyword>
<reference evidence="2 3" key="1">
    <citation type="journal article" date="2014" name="J. Gen. Virol.">
        <title>Novel gammaherpesvirus functions encoded by bovine herpesvirus 6 (bovine lymphotropic virus).</title>
        <authorList>
            <person name="Jia J."/>
            <person name="Delhon G."/>
            <person name="Tulman E.R."/>
            <person name="Diel D.G."/>
            <person name="Osorio F.A."/>
            <person name="Wen X."/>
            <person name="Kutish G.F."/>
            <person name="Rock D.L."/>
        </authorList>
    </citation>
    <scope>NUCLEOTIDE SEQUENCE [LARGE SCALE GENOMIC DNA]</scope>
    <source>
        <strain evidence="2">Pennsylvania 47</strain>
    </source>
</reference>
<keyword evidence="3" id="KW-1185">Reference proteome</keyword>
<dbReference type="KEGG" id="vg:19620146"/>
<keyword evidence="1" id="KW-1133">Transmembrane helix</keyword>
<feature type="transmembrane region" description="Helical" evidence="1">
    <location>
        <begin position="183"/>
        <end position="201"/>
    </location>
</feature>
<dbReference type="Gene3D" id="1.20.1070.10">
    <property type="entry name" value="Rhodopsin 7-helix transmembrane proteins"/>
    <property type="match status" value="1"/>
</dbReference>
<feature type="transmembrane region" description="Helical" evidence="1">
    <location>
        <begin position="213"/>
        <end position="234"/>
    </location>
</feature>
<dbReference type="EMBL" id="KJ705001">
    <property type="protein sequence ID" value="AIB03167.1"/>
    <property type="molecule type" value="Genomic_DNA"/>
</dbReference>
<dbReference type="Proteomes" id="UP000121539">
    <property type="component" value="Segment"/>
</dbReference>
<gene>
    <name evidence="2" type="primary">Bov5</name>
    <name evidence="2" type="ORF">BoHV6Bov5</name>
</gene>
<sequence length="310" mass="34386">MGLLEFNNSAECPKIYDANVFAAGNALQGLWALLALWFLYLFCCKLKLTPGIYLWLFFYTLGFVLWIFTKVLQDWSEFSLKCVITGALAFFCLIFDSLTMMGVTLDRCLAVTSRKKCGLNRCQICVFAAVSCFLSLLAALANALTAGQAAELGFQGNESFKCKPAATAEAYRGQLSSKGGLCFFFIIVAVLLTAITVYKVLRTKLQKKLPICINIIFVTLVNCLVWGAVTVTAFIQTQSQNLSVCPTKQSSLYYPYFLQLGVILILLVYLYSSRHLRGALQSALQQVKLTKKIKTFSTSSVCIIFYIVSS</sequence>
<dbReference type="SUPFAM" id="SSF81321">
    <property type="entry name" value="Family A G protein-coupled receptor-like"/>
    <property type="match status" value="1"/>
</dbReference>
<dbReference type="InterPro" id="IPR058024">
    <property type="entry name" value="BILF1-like"/>
</dbReference>
<evidence type="ECO:0000313" key="2">
    <source>
        <dbReference type="EMBL" id="AIB03167.1"/>
    </source>
</evidence>
<protein>
    <submittedName>
        <fullName evidence="2">G protein-coupled receptor</fullName>
    </submittedName>
</protein>
<name>A0A060CTZ1_9GAMA</name>